<reference evidence="1" key="2">
    <citation type="journal article" date="2015" name="Fish Shellfish Immunol.">
        <title>Early steps in the European eel (Anguilla anguilla)-Vibrio vulnificus interaction in the gills: Role of the RtxA13 toxin.</title>
        <authorList>
            <person name="Callol A."/>
            <person name="Pajuelo D."/>
            <person name="Ebbesson L."/>
            <person name="Teles M."/>
            <person name="MacKenzie S."/>
            <person name="Amaro C."/>
        </authorList>
    </citation>
    <scope>NUCLEOTIDE SEQUENCE</scope>
</reference>
<dbReference type="EMBL" id="GBXM01044311">
    <property type="protein sequence ID" value="JAH64266.1"/>
    <property type="molecule type" value="Transcribed_RNA"/>
</dbReference>
<sequence length="50" mass="5765">MVPKTVNVFSSCPELPRPVCSQTVGWDLFVVQNWVLFSFFTNWVPMAVYP</sequence>
<organism evidence="1">
    <name type="scientific">Anguilla anguilla</name>
    <name type="common">European freshwater eel</name>
    <name type="synonym">Muraena anguilla</name>
    <dbReference type="NCBI Taxonomy" id="7936"/>
    <lineage>
        <taxon>Eukaryota</taxon>
        <taxon>Metazoa</taxon>
        <taxon>Chordata</taxon>
        <taxon>Craniata</taxon>
        <taxon>Vertebrata</taxon>
        <taxon>Euteleostomi</taxon>
        <taxon>Actinopterygii</taxon>
        <taxon>Neopterygii</taxon>
        <taxon>Teleostei</taxon>
        <taxon>Anguilliformes</taxon>
        <taxon>Anguillidae</taxon>
        <taxon>Anguilla</taxon>
    </lineage>
</organism>
<protein>
    <submittedName>
        <fullName evidence="1">Uncharacterized protein</fullName>
    </submittedName>
</protein>
<reference evidence="1" key="1">
    <citation type="submission" date="2014-11" db="EMBL/GenBank/DDBJ databases">
        <authorList>
            <person name="Amaro Gonzalez C."/>
        </authorList>
    </citation>
    <scope>NUCLEOTIDE SEQUENCE</scope>
</reference>
<name>A0A0E9UEP6_ANGAN</name>
<dbReference type="AlphaFoldDB" id="A0A0E9UEP6"/>
<accession>A0A0E9UEP6</accession>
<evidence type="ECO:0000313" key="1">
    <source>
        <dbReference type="EMBL" id="JAH64266.1"/>
    </source>
</evidence>
<proteinExistence type="predicted"/>